<evidence type="ECO:0000256" key="8">
    <source>
        <dbReference type="ARBA" id="ARBA00022917"/>
    </source>
</evidence>
<evidence type="ECO:0000256" key="1">
    <source>
        <dbReference type="ARBA" id="ARBA00004496"/>
    </source>
</evidence>
<dbReference type="GO" id="GO:0006424">
    <property type="term" value="P:glutamyl-tRNA aminoacylation"/>
    <property type="evidence" value="ECO:0007669"/>
    <property type="project" value="TreeGrafter"/>
</dbReference>
<dbReference type="InterPro" id="IPR020056">
    <property type="entry name" value="Rbsml_bL25/Gln-tRNA_synth_N"/>
</dbReference>
<dbReference type="Pfam" id="PF20974">
    <property type="entry name" value="tRNA-synt_1c_C2"/>
    <property type="match status" value="1"/>
</dbReference>
<evidence type="ECO:0000256" key="10">
    <source>
        <dbReference type="ARBA" id="ARBA00030865"/>
    </source>
</evidence>
<keyword evidence="6" id="KW-0547">Nucleotide-binding</keyword>
<comment type="catalytic activity">
    <reaction evidence="11">
        <text>tRNA(Glu) + L-glutamate + ATP = L-glutamyl-tRNA(Glu) + AMP + diphosphate</text>
        <dbReference type="Rhea" id="RHEA:23540"/>
        <dbReference type="Rhea" id="RHEA-COMP:9663"/>
        <dbReference type="Rhea" id="RHEA-COMP:9680"/>
        <dbReference type="ChEBI" id="CHEBI:29985"/>
        <dbReference type="ChEBI" id="CHEBI:30616"/>
        <dbReference type="ChEBI" id="CHEBI:33019"/>
        <dbReference type="ChEBI" id="CHEBI:78442"/>
        <dbReference type="ChEBI" id="CHEBI:78520"/>
        <dbReference type="ChEBI" id="CHEBI:456215"/>
        <dbReference type="EC" id="6.1.1.17"/>
    </reaction>
</comment>
<dbReference type="SUPFAM" id="SSF50715">
    <property type="entry name" value="Ribosomal protein L25-like"/>
    <property type="match status" value="1"/>
</dbReference>
<keyword evidence="9" id="KW-0030">Aminoacyl-tRNA synthetase</keyword>
<reference evidence="14" key="1">
    <citation type="submission" date="2021-10" db="EMBL/GenBank/DDBJ databases">
        <title>De novo Genome Assembly of Clathrus columnatus (Basidiomycota, Fungi) Using Illumina and Nanopore Sequence Data.</title>
        <authorList>
            <person name="Ogiso-Tanaka E."/>
            <person name="Itagaki H."/>
            <person name="Hosoya T."/>
            <person name="Hosaka K."/>
        </authorList>
    </citation>
    <scope>NUCLEOTIDE SEQUENCE</scope>
    <source>
        <strain evidence="14">MO-923</strain>
    </source>
</reference>
<dbReference type="AlphaFoldDB" id="A0AAV5ADT6"/>
<feature type="region of interest" description="Disordered" evidence="12">
    <location>
        <begin position="143"/>
        <end position="169"/>
    </location>
</feature>
<feature type="domain" description="tRNA synthetases class I (E and Q) anti-codon binding" evidence="13">
    <location>
        <begin position="56"/>
        <end position="118"/>
    </location>
</feature>
<dbReference type="PANTHER" id="PTHR43097:SF5">
    <property type="entry name" value="GLUTAMATE--TRNA LIGASE"/>
    <property type="match status" value="1"/>
</dbReference>
<dbReference type="EC" id="6.1.1.17" evidence="3"/>
<dbReference type="Proteomes" id="UP001050691">
    <property type="component" value="Unassembled WGS sequence"/>
</dbReference>
<keyword evidence="5" id="KW-0436">Ligase</keyword>
<evidence type="ECO:0000313" key="14">
    <source>
        <dbReference type="EMBL" id="GJJ12525.1"/>
    </source>
</evidence>
<dbReference type="GO" id="GO:0005829">
    <property type="term" value="C:cytosol"/>
    <property type="evidence" value="ECO:0007669"/>
    <property type="project" value="TreeGrafter"/>
</dbReference>
<proteinExistence type="inferred from homology"/>
<dbReference type="EMBL" id="BPWL01000007">
    <property type="protein sequence ID" value="GJJ12525.1"/>
    <property type="molecule type" value="Genomic_DNA"/>
</dbReference>
<protein>
    <recommendedName>
        <fullName evidence="3">glutamate--tRNA ligase</fullName>
        <ecNumber evidence="3">6.1.1.17</ecNumber>
    </recommendedName>
    <alternativeName>
        <fullName evidence="10">Glutamyl-tRNA synthetase</fullName>
    </alternativeName>
</protein>
<comment type="caution">
    <text evidence="14">The sequence shown here is derived from an EMBL/GenBank/DDBJ whole genome shotgun (WGS) entry which is preliminary data.</text>
</comment>
<keyword evidence="4" id="KW-0963">Cytoplasm</keyword>
<gene>
    <name evidence="14" type="ORF">Clacol_006768</name>
</gene>
<comment type="similarity">
    <text evidence="2">Belongs to the class-I aminoacyl-tRNA synthetase family. Glutamate--tRNA ligase type 2 subfamily.</text>
</comment>
<evidence type="ECO:0000259" key="13">
    <source>
        <dbReference type="Pfam" id="PF20974"/>
    </source>
</evidence>
<evidence type="ECO:0000256" key="4">
    <source>
        <dbReference type="ARBA" id="ARBA00022490"/>
    </source>
</evidence>
<dbReference type="InterPro" id="IPR049437">
    <property type="entry name" value="tRNA-synt_1c_C2"/>
</dbReference>
<evidence type="ECO:0000256" key="9">
    <source>
        <dbReference type="ARBA" id="ARBA00023146"/>
    </source>
</evidence>
<dbReference type="Gene3D" id="2.40.240.10">
    <property type="entry name" value="Ribosomal Protein L25, Chain P"/>
    <property type="match status" value="1"/>
</dbReference>
<keyword evidence="8" id="KW-0648">Protein biosynthesis</keyword>
<evidence type="ECO:0000256" key="5">
    <source>
        <dbReference type="ARBA" id="ARBA00022598"/>
    </source>
</evidence>
<evidence type="ECO:0000256" key="11">
    <source>
        <dbReference type="ARBA" id="ARBA00048351"/>
    </source>
</evidence>
<sequence length="219" mass="24441">MDWGNAIIRSKTIAPSGVVESIEADLHLEGDYRKTDKKVTWLADHSISLSLSLPLVDVTLLDYDYLITKKKLEEEDDVKDFVTSTTEFRVEALADNNVKDLKVGDIIQFERKGYYRVDAVRRDGTLHIDFIHIPDGKAAGLASKSIPVETPPPSKNKTTKKSHTEEKTRGDKIVLSNALSDIPLKKTAMYEVSPVYGDKPLKPLSDTKMYSIPSVYGDS</sequence>
<comment type="subcellular location">
    <subcellularLocation>
        <location evidence="1">Cytoplasm</location>
    </subcellularLocation>
</comment>
<dbReference type="GO" id="GO:0005524">
    <property type="term" value="F:ATP binding"/>
    <property type="evidence" value="ECO:0007669"/>
    <property type="project" value="UniProtKB-KW"/>
</dbReference>
<evidence type="ECO:0000256" key="3">
    <source>
        <dbReference type="ARBA" id="ARBA00012835"/>
    </source>
</evidence>
<keyword evidence="7" id="KW-0067">ATP-binding</keyword>
<evidence type="ECO:0000256" key="7">
    <source>
        <dbReference type="ARBA" id="ARBA00022840"/>
    </source>
</evidence>
<dbReference type="FunFam" id="2.40.240.10:FF:000004">
    <property type="entry name" value="Glutamyl-tRNA synthetase, cytoplasmic"/>
    <property type="match status" value="1"/>
</dbReference>
<dbReference type="PANTHER" id="PTHR43097">
    <property type="entry name" value="GLUTAMINE-TRNA LIGASE"/>
    <property type="match status" value="1"/>
</dbReference>
<dbReference type="InterPro" id="IPR011035">
    <property type="entry name" value="Ribosomal_bL25/Gln-tRNA_synth"/>
</dbReference>
<evidence type="ECO:0000256" key="12">
    <source>
        <dbReference type="SAM" id="MobiDB-lite"/>
    </source>
</evidence>
<dbReference type="InterPro" id="IPR050132">
    <property type="entry name" value="Gln/Glu-tRNA_Ligase"/>
</dbReference>
<evidence type="ECO:0000313" key="15">
    <source>
        <dbReference type="Proteomes" id="UP001050691"/>
    </source>
</evidence>
<dbReference type="GO" id="GO:0017102">
    <property type="term" value="C:methionyl glutamyl tRNA synthetase complex"/>
    <property type="evidence" value="ECO:0007669"/>
    <property type="project" value="TreeGrafter"/>
</dbReference>
<evidence type="ECO:0000256" key="6">
    <source>
        <dbReference type="ARBA" id="ARBA00022741"/>
    </source>
</evidence>
<evidence type="ECO:0000256" key="2">
    <source>
        <dbReference type="ARBA" id="ARBA00008927"/>
    </source>
</evidence>
<dbReference type="GO" id="GO:0004818">
    <property type="term" value="F:glutamate-tRNA ligase activity"/>
    <property type="evidence" value="ECO:0007669"/>
    <property type="project" value="UniProtKB-EC"/>
</dbReference>
<name>A0AAV5ADT6_9AGAM</name>
<accession>A0AAV5ADT6</accession>
<keyword evidence="15" id="KW-1185">Reference proteome</keyword>
<organism evidence="14 15">
    <name type="scientific">Clathrus columnatus</name>
    <dbReference type="NCBI Taxonomy" id="1419009"/>
    <lineage>
        <taxon>Eukaryota</taxon>
        <taxon>Fungi</taxon>
        <taxon>Dikarya</taxon>
        <taxon>Basidiomycota</taxon>
        <taxon>Agaricomycotina</taxon>
        <taxon>Agaricomycetes</taxon>
        <taxon>Phallomycetidae</taxon>
        <taxon>Phallales</taxon>
        <taxon>Clathraceae</taxon>
        <taxon>Clathrus</taxon>
    </lineage>
</organism>